<feature type="chain" id="PRO_5022764451" description="Secreted protein" evidence="1">
    <location>
        <begin position="22"/>
        <end position="70"/>
    </location>
</feature>
<keyword evidence="3" id="KW-1185">Reference proteome</keyword>
<evidence type="ECO:0000313" key="3">
    <source>
        <dbReference type="Proteomes" id="UP000323597"/>
    </source>
</evidence>
<reference evidence="2 3" key="1">
    <citation type="submission" date="2019-07" db="EMBL/GenBank/DDBJ databases">
        <title>WGS assembly of Gossypium mustelinum.</title>
        <authorList>
            <person name="Chen Z.J."/>
            <person name="Sreedasyam A."/>
            <person name="Ando A."/>
            <person name="Song Q."/>
            <person name="De L."/>
            <person name="Hulse-Kemp A."/>
            <person name="Ding M."/>
            <person name="Ye W."/>
            <person name="Kirkbride R."/>
            <person name="Jenkins J."/>
            <person name="Plott C."/>
            <person name="Lovell J."/>
            <person name="Lin Y.-M."/>
            <person name="Vaughn R."/>
            <person name="Liu B."/>
            <person name="Li W."/>
            <person name="Simpson S."/>
            <person name="Scheffler B."/>
            <person name="Saski C."/>
            <person name="Grover C."/>
            <person name="Hu G."/>
            <person name="Conover J."/>
            <person name="Carlson J."/>
            <person name="Shu S."/>
            <person name="Boston L."/>
            <person name="Williams M."/>
            <person name="Peterson D."/>
            <person name="Mcgee K."/>
            <person name="Jones D."/>
            <person name="Wendel J."/>
            <person name="Stelly D."/>
            <person name="Grimwood J."/>
            <person name="Schmutz J."/>
        </authorList>
    </citation>
    <scope>NUCLEOTIDE SEQUENCE [LARGE SCALE GENOMIC DNA]</scope>
    <source>
        <strain evidence="2">1408120.09</strain>
    </source>
</reference>
<gene>
    <name evidence="2" type="ORF">E1A91_D09G047800v1</name>
</gene>
<evidence type="ECO:0000313" key="2">
    <source>
        <dbReference type="EMBL" id="TYI63889.1"/>
    </source>
</evidence>
<evidence type="ECO:0000256" key="1">
    <source>
        <dbReference type="SAM" id="SignalP"/>
    </source>
</evidence>
<dbReference type="AlphaFoldDB" id="A0A5D2TFK7"/>
<name>A0A5D2TFK7_GOSMU</name>
<dbReference type="Proteomes" id="UP000323597">
    <property type="component" value="Chromosome D09"/>
</dbReference>
<organism evidence="2 3">
    <name type="scientific">Gossypium mustelinum</name>
    <name type="common">Cotton</name>
    <name type="synonym">Gossypium caicoense</name>
    <dbReference type="NCBI Taxonomy" id="34275"/>
    <lineage>
        <taxon>Eukaryota</taxon>
        <taxon>Viridiplantae</taxon>
        <taxon>Streptophyta</taxon>
        <taxon>Embryophyta</taxon>
        <taxon>Tracheophyta</taxon>
        <taxon>Spermatophyta</taxon>
        <taxon>Magnoliopsida</taxon>
        <taxon>eudicotyledons</taxon>
        <taxon>Gunneridae</taxon>
        <taxon>Pentapetalae</taxon>
        <taxon>rosids</taxon>
        <taxon>malvids</taxon>
        <taxon>Malvales</taxon>
        <taxon>Malvaceae</taxon>
        <taxon>Malvoideae</taxon>
        <taxon>Gossypium</taxon>
    </lineage>
</organism>
<dbReference type="EMBL" id="CM017657">
    <property type="protein sequence ID" value="TYI63889.1"/>
    <property type="molecule type" value="Genomic_DNA"/>
</dbReference>
<sequence>MQKSPFCYFVSFFLFLLRCWPYLQVRRTAGNVACTEAQMWHVHWERHAWQRRRRLCLLLGFSMFGGAFLG</sequence>
<feature type="signal peptide" evidence="1">
    <location>
        <begin position="1"/>
        <end position="21"/>
    </location>
</feature>
<proteinExistence type="predicted"/>
<evidence type="ECO:0008006" key="4">
    <source>
        <dbReference type="Google" id="ProtNLM"/>
    </source>
</evidence>
<keyword evidence="1" id="KW-0732">Signal</keyword>
<accession>A0A5D2TFK7</accession>
<protein>
    <recommendedName>
        <fullName evidence="4">Secreted protein</fullName>
    </recommendedName>
</protein>